<dbReference type="InterPro" id="IPR009450">
    <property type="entry name" value="Plno_GlcNAc_GPI2"/>
</dbReference>
<evidence type="ECO:0000256" key="3">
    <source>
        <dbReference type="ARBA" id="ARBA00008321"/>
    </source>
</evidence>
<dbReference type="AlphaFoldDB" id="A0A2G8JKT2"/>
<evidence type="ECO:0000256" key="1">
    <source>
        <dbReference type="ARBA" id="ARBA00004141"/>
    </source>
</evidence>
<dbReference type="GO" id="GO:0006506">
    <property type="term" value="P:GPI anchor biosynthetic process"/>
    <property type="evidence" value="ECO:0007669"/>
    <property type="project" value="UniProtKB-UniPathway"/>
</dbReference>
<comment type="pathway">
    <text evidence="2">Glycolipid biosynthesis; glycosylphosphatidylinositol-anchor biosynthesis.</text>
</comment>
<keyword evidence="6 8" id="KW-1133">Transmembrane helix</keyword>
<sequence>MSTELAHPATILTWSLVTTAAGFIIYDLVDKGEWRKEQQRSLADNTRSALIFIAYAFGLSPVLQTLTDTVSTDTIYAMSVFMLLANFIFHDYGTSKVVVSKSLSLNASVFASVCLASRLPTSLHAFTTVSLALQLFALWPELRRKLKLLYPSHQVIVTWLCFIIGVVCLSSVHTVAAVVFTNHSFSITYAAHSGWSTFSLTRIIFMALGMRQLYNTEEYQTCYDFICQIMDSYSSILDIIK</sequence>
<feature type="transmembrane region" description="Helical" evidence="8">
    <location>
        <begin position="6"/>
        <end position="29"/>
    </location>
</feature>
<evidence type="ECO:0000256" key="7">
    <source>
        <dbReference type="ARBA" id="ARBA00023136"/>
    </source>
</evidence>
<dbReference type="Pfam" id="PF06432">
    <property type="entry name" value="GPI2"/>
    <property type="match status" value="1"/>
</dbReference>
<feature type="transmembrane region" description="Helical" evidence="8">
    <location>
        <begin position="154"/>
        <end position="180"/>
    </location>
</feature>
<proteinExistence type="inferred from homology"/>
<dbReference type="EMBL" id="MRZV01001688">
    <property type="protein sequence ID" value="PIK36366.1"/>
    <property type="molecule type" value="Genomic_DNA"/>
</dbReference>
<protein>
    <submittedName>
        <fullName evidence="9">Putative phosphatidylinositol N-acetylglucosaminyltransferase subunit C</fullName>
    </submittedName>
</protein>
<reference evidence="9 10" key="1">
    <citation type="journal article" date="2017" name="PLoS Biol.">
        <title>The sea cucumber genome provides insights into morphological evolution and visceral regeneration.</title>
        <authorList>
            <person name="Zhang X."/>
            <person name="Sun L."/>
            <person name="Yuan J."/>
            <person name="Sun Y."/>
            <person name="Gao Y."/>
            <person name="Zhang L."/>
            <person name="Li S."/>
            <person name="Dai H."/>
            <person name="Hamel J.F."/>
            <person name="Liu C."/>
            <person name="Yu Y."/>
            <person name="Liu S."/>
            <person name="Lin W."/>
            <person name="Guo K."/>
            <person name="Jin S."/>
            <person name="Xu P."/>
            <person name="Storey K.B."/>
            <person name="Huan P."/>
            <person name="Zhang T."/>
            <person name="Zhou Y."/>
            <person name="Zhang J."/>
            <person name="Lin C."/>
            <person name="Li X."/>
            <person name="Xing L."/>
            <person name="Huo D."/>
            <person name="Sun M."/>
            <person name="Wang L."/>
            <person name="Mercier A."/>
            <person name="Li F."/>
            <person name="Yang H."/>
            <person name="Xiang J."/>
        </authorList>
    </citation>
    <scope>NUCLEOTIDE SEQUENCE [LARGE SCALE GENOMIC DNA]</scope>
    <source>
        <strain evidence="9">Shaxun</strain>
        <tissue evidence="9">Muscle</tissue>
    </source>
</reference>
<dbReference type="PANTHER" id="PTHR12982">
    <property type="entry name" value="PHOSPHATIDYLINOSITOL GLYCAN, CLASS C"/>
    <property type="match status" value="1"/>
</dbReference>
<comment type="subcellular location">
    <subcellularLocation>
        <location evidence="1">Membrane</location>
        <topology evidence="1">Multi-pass membrane protein</topology>
    </subcellularLocation>
</comment>
<gene>
    <name evidence="9" type="ORF">BSL78_26800</name>
</gene>
<accession>A0A2G8JKT2</accession>
<dbReference type="PANTHER" id="PTHR12982:SF0">
    <property type="entry name" value="PHOSPHATIDYLINOSITOL N-ACETYLGLUCOSAMINYLTRANSFERASE SUBUNIT C"/>
    <property type="match status" value="1"/>
</dbReference>
<dbReference type="STRING" id="307972.A0A2G8JKT2"/>
<feature type="transmembrane region" description="Helical" evidence="8">
    <location>
        <begin position="49"/>
        <end position="67"/>
    </location>
</feature>
<dbReference type="OrthoDB" id="196709at2759"/>
<keyword evidence="5 8" id="KW-0812">Transmembrane</keyword>
<keyword evidence="9" id="KW-0328">Glycosyltransferase</keyword>
<comment type="similarity">
    <text evidence="3">Belongs to the PIGC family.</text>
</comment>
<keyword evidence="4" id="KW-0337">GPI-anchor biosynthesis</keyword>
<name>A0A2G8JKT2_STIJA</name>
<feature type="transmembrane region" description="Helical" evidence="8">
    <location>
        <begin position="186"/>
        <end position="205"/>
    </location>
</feature>
<organism evidence="9 10">
    <name type="scientific">Stichopus japonicus</name>
    <name type="common">Sea cucumber</name>
    <dbReference type="NCBI Taxonomy" id="307972"/>
    <lineage>
        <taxon>Eukaryota</taxon>
        <taxon>Metazoa</taxon>
        <taxon>Echinodermata</taxon>
        <taxon>Eleutherozoa</taxon>
        <taxon>Echinozoa</taxon>
        <taxon>Holothuroidea</taxon>
        <taxon>Aspidochirotacea</taxon>
        <taxon>Aspidochirotida</taxon>
        <taxon>Stichopodidae</taxon>
        <taxon>Apostichopus</taxon>
    </lineage>
</organism>
<evidence type="ECO:0000256" key="8">
    <source>
        <dbReference type="SAM" id="Phobius"/>
    </source>
</evidence>
<keyword evidence="7 8" id="KW-0472">Membrane</keyword>
<keyword evidence="9" id="KW-0808">Transferase</keyword>
<feature type="transmembrane region" description="Helical" evidence="8">
    <location>
        <begin position="73"/>
        <end position="90"/>
    </location>
</feature>
<dbReference type="GO" id="GO:0016757">
    <property type="term" value="F:glycosyltransferase activity"/>
    <property type="evidence" value="ECO:0007669"/>
    <property type="project" value="UniProtKB-KW"/>
</dbReference>
<comment type="caution">
    <text evidence="9">The sequence shown here is derived from an EMBL/GenBank/DDBJ whole genome shotgun (WGS) entry which is preliminary data.</text>
</comment>
<evidence type="ECO:0000256" key="5">
    <source>
        <dbReference type="ARBA" id="ARBA00022692"/>
    </source>
</evidence>
<keyword evidence="10" id="KW-1185">Reference proteome</keyword>
<evidence type="ECO:0000256" key="2">
    <source>
        <dbReference type="ARBA" id="ARBA00004687"/>
    </source>
</evidence>
<evidence type="ECO:0000256" key="6">
    <source>
        <dbReference type="ARBA" id="ARBA00022989"/>
    </source>
</evidence>
<evidence type="ECO:0000256" key="4">
    <source>
        <dbReference type="ARBA" id="ARBA00022502"/>
    </source>
</evidence>
<dbReference type="Proteomes" id="UP000230750">
    <property type="component" value="Unassembled WGS sequence"/>
</dbReference>
<evidence type="ECO:0000313" key="9">
    <source>
        <dbReference type="EMBL" id="PIK36366.1"/>
    </source>
</evidence>
<dbReference type="UniPathway" id="UPA00196"/>
<dbReference type="GO" id="GO:0000506">
    <property type="term" value="C:glycosylphosphatidylinositol-N-acetylglucosaminyltransferase (GPI-GnT) complex"/>
    <property type="evidence" value="ECO:0007669"/>
    <property type="project" value="TreeGrafter"/>
</dbReference>
<evidence type="ECO:0000313" key="10">
    <source>
        <dbReference type="Proteomes" id="UP000230750"/>
    </source>
</evidence>